<dbReference type="Pfam" id="PF04015">
    <property type="entry name" value="DUF362"/>
    <property type="match status" value="1"/>
</dbReference>
<keyword evidence="3" id="KW-1185">Reference proteome</keyword>
<dbReference type="eggNOG" id="COG2006">
    <property type="taxonomic scope" value="Bacteria"/>
</dbReference>
<proteinExistence type="predicted"/>
<dbReference type="PATRIC" id="fig|1191523.3.peg.1750"/>
<reference evidence="2 3" key="1">
    <citation type="journal article" date="2013" name="PLoS ONE">
        <title>Genomic analysis of Melioribacter roseus, facultatively anaerobic organotrophic bacterium representing a novel deep lineage within Bacteriodetes/Chlorobi group.</title>
        <authorList>
            <person name="Kadnikov V.V."/>
            <person name="Mardanov A.V."/>
            <person name="Podosokorskaya O.A."/>
            <person name="Gavrilov S.N."/>
            <person name="Kublanov I.V."/>
            <person name="Beletsky A.V."/>
            <person name="Bonch-Osmolovskaya E.A."/>
            <person name="Ravin N.V."/>
        </authorList>
    </citation>
    <scope>NUCLEOTIDE SEQUENCE [LARGE SCALE GENOMIC DNA]</scope>
    <source>
        <strain evidence="3">JCM 17771 / P3M-2</strain>
    </source>
</reference>
<dbReference type="HOGENOM" id="CLU_044970_0_0_10"/>
<organism evidence="2 3">
    <name type="scientific">Melioribacter roseus (strain DSM 23840 / JCM 17771 / VKM B-2668 / P3M-2)</name>
    <dbReference type="NCBI Taxonomy" id="1191523"/>
    <lineage>
        <taxon>Bacteria</taxon>
        <taxon>Pseudomonadati</taxon>
        <taxon>Ignavibacteriota</taxon>
        <taxon>Ignavibacteria</taxon>
        <taxon>Ignavibacteriales</taxon>
        <taxon>Melioribacteraceae</taxon>
        <taxon>Melioribacter</taxon>
    </lineage>
</organism>
<name>I7A4S6_MELRP</name>
<dbReference type="RefSeq" id="WP_014856320.1">
    <property type="nucleotide sequence ID" value="NC_018178.1"/>
</dbReference>
<protein>
    <recommendedName>
        <fullName evidence="1">DUF362 domain-containing protein</fullName>
    </recommendedName>
</protein>
<evidence type="ECO:0000313" key="2">
    <source>
        <dbReference type="EMBL" id="AFN74886.1"/>
    </source>
</evidence>
<dbReference type="STRING" id="1191523.MROS_1652"/>
<accession>I7A4S6</accession>
<feature type="domain" description="DUF362" evidence="1">
    <location>
        <begin position="72"/>
        <end position="268"/>
    </location>
</feature>
<dbReference type="AlphaFoldDB" id="I7A4S6"/>
<dbReference type="Proteomes" id="UP000009011">
    <property type="component" value="Chromosome"/>
</dbReference>
<dbReference type="KEGG" id="mro:MROS_1652"/>
<sequence length="304" mass="33179">MKRRDFIIKSLQGGILLTAGASIPGLGRQIFAAGSGNYDLVAVKGGAPGDMFDKGIASMGGIKKFVKPNSKVVIKPNIGWDTTPERAANTNPELVSRVVKRCFEAGAKEVYVFDHTCDDWRRAYSNSGIEKAVKDAGGTIVPGNSESYYHKVNVKNGKLLKQAKVHELILESDVFINMPILKHHGSARITVCLKNLMGVVWDRGYWHRTGLHQCIADFGTFRKPDLNIVDAYYVMKKNGPRGVSKSDVVVMKSQIISTDPVAADSASALLFGIKPEDVPYITIADSMGLGVKDLKSLNIERIVM</sequence>
<evidence type="ECO:0000259" key="1">
    <source>
        <dbReference type="Pfam" id="PF04015"/>
    </source>
</evidence>
<evidence type="ECO:0000313" key="3">
    <source>
        <dbReference type="Proteomes" id="UP000009011"/>
    </source>
</evidence>
<dbReference type="EMBL" id="CP003557">
    <property type="protein sequence ID" value="AFN74886.1"/>
    <property type="molecule type" value="Genomic_DNA"/>
</dbReference>
<dbReference type="OrthoDB" id="9785671at2"/>
<gene>
    <name evidence="2" type="ordered locus">MROS_1652</name>
</gene>
<dbReference type="InterPro" id="IPR007160">
    <property type="entry name" value="DUF362"/>
</dbReference>